<evidence type="ECO:0000256" key="3">
    <source>
        <dbReference type="ARBA" id="ARBA00023274"/>
    </source>
</evidence>
<dbReference type="EMBL" id="VSSQ01006099">
    <property type="protein sequence ID" value="MPM31527.1"/>
    <property type="molecule type" value="Genomic_DNA"/>
</dbReference>
<dbReference type="GO" id="GO:0006412">
    <property type="term" value="P:translation"/>
    <property type="evidence" value="ECO:0007669"/>
    <property type="project" value="InterPro"/>
</dbReference>
<gene>
    <name evidence="4" type="primary">rpmI_22</name>
    <name evidence="4" type="ORF">SDC9_78082</name>
</gene>
<dbReference type="GO" id="GO:0003735">
    <property type="term" value="F:structural constituent of ribosome"/>
    <property type="evidence" value="ECO:0007669"/>
    <property type="project" value="InterPro"/>
</dbReference>
<dbReference type="GO" id="GO:0022625">
    <property type="term" value="C:cytosolic large ribosomal subunit"/>
    <property type="evidence" value="ECO:0007669"/>
    <property type="project" value="TreeGrafter"/>
</dbReference>
<dbReference type="Gene3D" id="4.10.410.60">
    <property type="match status" value="1"/>
</dbReference>
<dbReference type="InterPro" id="IPR001706">
    <property type="entry name" value="Ribosomal_bL35"/>
</dbReference>
<evidence type="ECO:0000313" key="4">
    <source>
        <dbReference type="EMBL" id="MPM31527.1"/>
    </source>
</evidence>
<dbReference type="AlphaFoldDB" id="A0A644YT86"/>
<dbReference type="PANTHER" id="PTHR33343">
    <property type="entry name" value="54S RIBOSOMAL PROTEIN BL35M"/>
    <property type="match status" value="1"/>
</dbReference>
<dbReference type="InterPro" id="IPR037229">
    <property type="entry name" value="Ribosomal_bL35_sf"/>
</dbReference>
<dbReference type="Pfam" id="PF01632">
    <property type="entry name" value="Ribosomal_L35p"/>
    <property type="match status" value="1"/>
</dbReference>
<protein>
    <submittedName>
        <fullName evidence="4">50S ribosomal protein L35</fullName>
    </submittedName>
</protein>
<proteinExistence type="inferred from homology"/>
<accession>A0A644YT86</accession>
<dbReference type="HAMAP" id="MF_00514">
    <property type="entry name" value="Ribosomal_bL35"/>
    <property type="match status" value="1"/>
</dbReference>
<dbReference type="SUPFAM" id="SSF143034">
    <property type="entry name" value="L35p-like"/>
    <property type="match status" value="1"/>
</dbReference>
<dbReference type="NCBIfam" id="TIGR00001">
    <property type="entry name" value="rpmI_bact"/>
    <property type="match status" value="1"/>
</dbReference>
<sequence>MPKMKTHRGAAKRLGKTGTGLVSRKHAYHRHKALCKSAKRKRQLRGTTLVSASEQRRIGRLIPYL</sequence>
<dbReference type="FunFam" id="4.10.410.60:FF:000001">
    <property type="entry name" value="50S ribosomal protein L35"/>
    <property type="match status" value="1"/>
</dbReference>
<dbReference type="PRINTS" id="PR00064">
    <property type="entry name" value="RIBOSOMALL35"/>
</dbReference>
<comment type="caution">
    <text evidence="4">The sequence shown here is derived from an EMBL/GenBank/DDBJ whole genome shotgun (WGS) entry which is preliminary data.</text>
</comment>
<evidence type="ECO:0000256" key="2">
    <source>
        <dbReference type="ARBA" id="ARBA00022980"/>
    </source>
</evidence>
<reference evidence="4" key="1">
    <citation type="submission" date="2019-08" db="EMBL/GenBank/DDBJ databases">
        <authorList>
            <person name="Kucharzyk K."/>
            <person name="Murdoch R.W."/>
            <person name="Higgins S."/>
            <person name="Loffler F."/>
        </authorList>
    </citation>
    <scope>NUCLEOTIDE SEQUENCE</scope>
</reference>
<dbReference type="PANTHER" id="PTHR33343:SF1">
    <property type="entry name" value="LARGE RIBOSOMAL SUBUNIT PROTEIN BL35M"/>
    <property type="match status" value="1"/>
</dbReference>
<name>A0A644YT86_9ZZZZ</name>
<evidence type="ECO:0000256" key="1">
    <source>
        <dbReference type="ARBA" id="ARBA00006598"/>
    </source>
</evidence>
<organism evidence="4">
    <name type="scientific">bioreactor metagenome</name>
    <dbReference type="NCBI Taxonomy" id="1076179"/>
    <lineage>
        <taxon>unclassified sequences</taxon>
        <taxon>metagenomes</taxon>
        <taxon>ecological metagenomes</taxon>
    </lineage>
</organism>
<keyword evidence="2 4" id="KW-0689">Ribosomal protein</keyword>
<keyword evidence="3" id="KW-0687">Ribonucleoprotein</keyword>
<comment type="similarity">
    <text evidence="1">Belongs to the bacterial ribosomal protein bL35 family.</text>
</comment>
<dbReference type="InterPro" id="IPR021137">
    <property type="entry name" value="Ribosomal_bL35-like"/>
</dbReference>